<protein>
    <submittedName>
        <fullName evidence="2">Tyrosinase</fullName>
    </submittedName>
</protein>
<organism evidence="2 3">
    <name type="scientific">Metarhizium rileyi (strain RCEF 4871)</name>
    <name type="common">Nomuraea rileyi</name>
    <dbReference type="NCBI Taxonomy" id="1649241"/>
    <lineage>
        <taxon>Eukaryota</taxon>
        <taxon>Fungi</taxon>
        <taxon>Dikarya</taxon>
        <taxon>Ascomycota</taxon>
        <taxon>Pezizomycotina</taxon>
        <taxon>Sordariomycetes</taxon>
        <taxon>Hypocreomycetidae</taxon>
        <taxon>Hypocreales</taxon>
        <taxon>Clavicipitaceae</taxon>
        <taxon>Metarhizium</taxon>
    </lineage>
</organism>
<dbReference type="PANTHER" id="PTHR37049">
    <property type="entry name" value="PEPTIDASE S41 FAMILY PROTEIN"/>
    <property type="match status" value="1"/>
</dbReference>
<keyword evidence="3" id="KW-1185">Reference proteome</keyword>
<evidence type="ECO:0000313" key="3">
    <source>
        <dbReference type="Proteomes" id="UP000243498"/>
    </source>
</evidence>
<dbReference type="Proteomes" id="UP000243498">
    <property type="component" value="Unassembled WGS sequence"/>
</dbReference>
<dbReference type="PANTHER" id="PTHR37049:SF4">
    <property type="entry name" value="RHODANESE DOMAIN-CONTAINING PROTEIN"/>
    <property type="match status" value="1"/>
</dbReference>
<dbReference type="Gene3D" id="1.10.1280.10">
    <property type="entry name" value="Di-copper center containing domain from catechol oxidase"/>
    <property type="match status" value="1"/>
</dbReference>
<evidence type="ECO:0000259" key="1">
    <source>
        <dbReference type="PROSITE" id="PS00497"/>
    </source>
</evidence>
<dbReference type="InterPro" id="IPR008922">
    <property type="entry name" value="Di-copper_centre_dom_sf"/>
</dbReference>
<evidence type="ECO:0000313" key="2">
    <source>
        <dbReference type="EMBL" id="OAA38901.1"/>
    </source>
</evidence>
<gene>
    <name evidence="2" type="ORF">NOR_06554</name>
</gene>
<dbReference type="InterPro" id="IPR052766">
    <property type="entry name" value="S41A_metabolite_peptidase"/>
</dbReference>
<feature type="domain" description="Tyrosinase copper-binding" evidence="1">
    <location>
        <begin position="102"/>
        <end position="119"/>
    </location>
</feature>
<dbReference type="SUPFAM" id="SSF48056">
    <property type="entry name" value="Di-copper centre-containing domain"/>
    <property type="match status" value="1"/>
</dbReference>
<name>A0A167AGU9_METRR</name>
<dbReference type="OrthoDB" id="6132182at2759"/>
<reference evidence="2 3" key="1">
    <citation type="journal article" date="2016" name="Genome Biol. Evol.">
        <title>Divergent and convergent evolution of fungal pathogenicity.</title>
        <authorList>
            <person name="Shang Y."/>
            <person name="Xiao G."/>
            <person name="Zheng P."/>
            <person name="Cen K."/>
            <person name="Zhan S."/>
            <person name="Wang C."/>
        </authorList>
    </citation>
    <scope>NUCLEOTIDE SEQUENCE [LARGE SCALE GENOMIC DNA]</scope>
    <source>
        <strain evidence="2 3">RCEF 4871</strain>
    </source>
</reference>
<dbReference type="InterPro" id="IPR002227">
    <property type="entry name" value="Tyrosinase_Cu-bd"/>
</dbReference>
<comment type="caution">
    <text evidence="2">The sequence shown here is derived from an EMBL/GenBank/DDBJ whole genome shotgun (WGS) entry which is preliminary data.</text>
</comment>
<dbReference type="AlphaFoldDB" id="A0A167AGU9"/>
<accession>A0A167AGU9</accession>
<dbReference type="STRING" id="1081105.A0A167AGU9"/>
<dbReference type="EMBL" id="AZHC01000024">
    <property type="protein sequence ID" value="OAA38901.1"/>
    <property type="molecule type" value="Genomic_DNA"/>
</dbReference>
<dbReference type="PROSITE" id="PS00497">
    <property type="entry name" value="TYROSINASE_1"/>
    <property type="match status" value="1"/>
</dbReference>
<dbReference type="Pfam" id="PF00264">
    <property type="entry name" value="Tyrosinase"/>
    <property type="match status" value="1"/>
</dbReference>
<proteinExistence type="predicted"/>
<sequence length="286" mass="32128">MEKYLGFHSSIRTLKYAPPSYISPHVDVLATLGKTKERVVKGSYASQFDFDWDLGRLISKANDGHLTLSLCFQRIMHFEHALPLVSVSADGLELPRIFTLGHRSACFLPWHRNILSVIEAMLRDRCAYHGSMPYWDWSLDWMDLANSSIWDGRTGFGGDGDPNGPETVGQGRCVVDGPFIELRPVMYNHTPTVHCLSRGFRDGAAKGRLPGEKFSPENIGTILRLGNYADFLQRLERDLHNTLHTSINGDFKAMTAANGEIFSPSHFPVVPLSILFLMIPVRLVRD</sequence>
<dbReference type="PRINTS" id="PR00092">
    <property type="entry name" value="TYROSINASE"/>
</dbReference>
<dbReference type="GO" id="GO:0016491">
    <property type="term" value="F:oxidoreductase activity"/>
    <property type="evidence" value="ECO:0007669"/>
    <property type="project" value="InterPro"/>
</dbReference>
<dbReference type="OMA" id="ANIDECM"/>